<evidence type="ECO:0000313" key="3">
    <source>
        <dbReference type="Proteomes" id="UP000315783"/>
    </source>
</evidence>
<evidence type="ECO:0000256" key="1">
    <source>
        <dbReference type="SAM" id="MobiDB-lite"/>
    </source>
</evidence>
<reference evidence="2 3" key="1">
    <citation type="journal article" date="2019" name="Appl. Microbiol. Biotechnol.">
        <title>Genome sequence of Isaria javanica and comparative genome analysis insights into family S53 peptidase evolution in fungal entomopathogens.</title>
        <authorList>
            <person name="Lin R."/>
            <person name="Zhang X."/>
            <person name="Xin B."/>
            <person name="Zou M."/>
            <person name="Gao Y."/>
            <person name="Qin F."/>
            <person name="Hu Q."/>
            <person name="Xie B."/>
            <person name="Cheng X."/>
        </authorList>
    </citation>
    <scope>NUCLEOTIDE SEQUENCE [LARGE SCALE GENOMIC DNA]</scope>
    <source>
        <strain evidence="2 3">IJ1G</strain>
    </source>
</reference>
<name>A0A545UP31_9HYPO</name>
<protein>
    <submittedName>
        <fullName evidence="2">Uncharacterized protein</fullName>
    </submittedName>
</protein>
<comment type="caution">
    <text evidence="2">The sequence shown here is derived from an EMBL/GenBank/DDBJ whole genome shotgun (WGS) entry which is preliminary data.</text>
</comment>
<evidence type="ECO:0000313" key="2">
    <source>
        <dbReference type="EMBL" id="TQV91199.1"/>
    </source>
</evidence>
<proteinExistence type="predicted"/>
<dbReference type="EMBL" id="SPUK01000020">
    <property type="protein sequence ID" value="TQV91199.1"/>
    <property type="molecule type" value="Genomic_DNA"/>
</dbReference>
<dbReference type="Proteomes" id="UP000315783">
    <property type="component" value="Unassembled WGS sequence"/>
</dbReference>
<feature type="compositionally biased region" description="Basic and acidic residues" evidence="1">
    <location>
        <begin position="1"/>
        <end position="12"/>
    </location>
</feature>
<sequence>MVARAADGKGESSNDSDTDCASLDKCGPAFCRAITVKNDACLLHVRRGGETSSCFPKRAAASSSSPREVAMVEFLTPNAARLPSSQPYPKRPRRLSLSYAKSLLLGRAKFTSAQSASIITLICSRADDGNHRLASHALTVLRTGNIVSTLLPRQMTLGASHASCRHWRHCAP</sequence>
<dbReference type="AlphaFoldDB" id="A0A545UP31"/>
<feature type="region of interest" description="Disordered" evidence="1">
    <location>
        <begin position="1"/>
        <end position="20"/>
    </location>
</feature>
<accession>A0A545UP31</accession>
<gene>
    <name evidence="2" type="ORF">IF1G_10080</name>
</gene>
<organism evidence="2 3">
    <name type="scientific">Cordyceps javanica</name>
    <dbReference type="NCBI Taxonomy" id="43265"/>
    <lineage>
        <taxon>Eukaryota</taxon>
        <taxon>Fungi</taxon>
        <taxon>Dikarya</taxon>
        <taxon>Ascomycota</taxon>
        <taxon>Pezizomycotina</taxon>
        <taxon>Sordariomycetes</taxon>
        <taxon>Hypocreomycetidae</taxon>
        <taxon>Hypocreales</taxon>
        <taxon>Cordycipitaceae</taxon>
        <taxon>Cordyceps</taxon>
    </lineage>
</organism>
<keyword evidence="3" id="KW-1185">Reference proteome</keyword>